<dbReference type="CDD" id="cd06225">
    <property type="entry name" value="HAMP"/>
    <property type="match status" value="1"/>
</dbReference>
<dbReference type="SMART" id="SM00387">
    <property type="entry name" value="HATPase_c"/>
    <property type="match status" value="1"/>
</dbReference>
<evidence type="ECO:0000256" key="9">
    <source>
        <dbReference type="ARBA" id="ARBA00023012"/>
    </source>
</evidence>
<keyword evidence="15" id="KW-1185">Reference proteome</keyword>
<dbReference type="Proteomes" id="UP001501237">
    <property type="component" value="Unassembled WGS sequence"/>
</dbReference>
<name>A0ABP6QJY5_9ACTN</name>
<dbReference type="Gene3D" id="1.10.287.130">
    <property type="match status" value="1"/>
</dbReference>
<dbReference type="PROSITE" id="PS51257">
    <property type="entry name" value="PROKAR_LIPOPROTEIN"/>
    <property type="match status" value="1"/>
</dbReference>
<dbReference type="SUPFAM" id="SSF158472">
    <property type="entry name" value="HAMP domain-like"/>
    <property type="match status" value="1"/>
</dbReference>
<organism evidence="14 15">
    <name type="scientific">Actinocorallia longicatena</name>
    <dbReference type="NCBI Taxonomy" id="111803"/>
    <lineage>
        <taxon>Bacteria</taxon>
        <taxon>Bacillati</taxon>
        <taxon>Actinomycetota</taxon>
        <taxon>Actinomycetes</taxon>
        <taxon>Streptosporangiales</taxon>
        <taxon>Thermomonosporaceae</taxon>
        <taxon>Actinocorallia</taxon>
    </lineage>
</organism>
<dbReference type="InterPro" id="IPR005467">
    <property type="entry name" value="His_kinase_dom"/>
</dbReference>
<feature type="domain" description="HAMP" evidence="13">
    <location>
        <begin position="217"/>
        <end position="270"/>
    </location>
</feature>
<reference evidence="15" key="1">
    <citation type="journal article" date="2019" name="Int. J. Syst. Evol. Microbiol.">
        <title>The Global Catalogue of Microorganisms (GCM) 10K type strain sequencing project: providing services to taxonomists for standard genome sequencing and annotation.</title>
        <authorList>
            <consortium name="The Broad Institute Genomics Platform"/>
            <consortium name="The Broad Institute Genome Sequencing Center for Infectious Disease"/>
            <person name="Wu L."/>
            <person name="Ma J."/>
        </authorList>
    </citation>
    <scope>NUCLEOTIDE SEQUENCE [LARGE SCALE GENOMIC DNA]</scope>
    <source>
        <strain evidence="15">JCM 9377</strain>
    </source>
</reference>
<dbReference type="SMART" id="SM00304">
    <property type="entry name" value="HAMP"/>
    <property type="match status" value="1"/>
</dbReference>
<proteinExistence type="predicted"/>
<keyword evidence="7" id="KW-0418">Kinase</keyword>
<keyword evidence="4" id="KW-0597">Phosphoprotein</keyword>
<evidence type="ECO:0000256" key="11">
    <source>
        <dbReference type="SAM" id="Phobius"/>
    </source>
</evidence>
<evidence type="ECO:0000259" key="12">
    <source>
        <dbReference type="PROSITE" id="PS50109"/>
    </source>
</evidence>
<evidence type="ECO:0000256" key="3">
    <source>
        <dbReference type="ARBA" id="ARBA00012438"/>
    </source>
</evidence>
<dbReference type="PROSITE" id="PS50109">
    <property type="entry name" value="HIS_KIN"/>
    <property type="match status" value="1"/>
</dbReference>
<dbReference type="PRINTS" id="PR00344">
    <property type="entry name" value="BCTRLSENSOR"/>
</dbReference>
<dbReference type="PANTHER" id="PTHR45436">
    <property type="entry name" value="SENSOR HISTIDINE KINASE YKOH"/>
    <property type="match status" value="1"/>
</dbReference>
<keyword evidence="8 11" id="KW-1133">Transmembrane helix</keyword>
<keyword evidence="14" id="KW-0067">ATP-binding</keyword>
<dbReference type="PROSITE" id="PS50885">
    <property type="entry name" value="HAMP"/>
    <property type="match status" value="1"/>
</dbReference>
<dbReference type="InterPro" id="IPR050428">
    <property type="entry name" value="TCS_sensor_his_kinase"/>
</dbReference>
<dbReference type="SMART" id="SM00388">
    <property type="entry name" value="HisKA"/>
    <property type="match status" value="1"/>
</dbReference>
<keyword evidence="14" id="KW-0547">Nucleotide-binding</keyword>
<dbReference type="RefSeq" id="WP_344836202.1">
    <property type="nucleotide sequence ID" value="NZ_BAAAUV010000025.1"/>
</dbReference>
<evidence type="ECO:0000256" key="2">
    <source>
        <dbReference type="ARBA" id="ARBA00004236"/>
    </source>
</evidence>
<evidence type="ECO:0000259" key="13">
    <source>
        <dbReference type="PROSITE" id="PS50885"/>
    </source>
</evidence>
<comment type="caution">
    <text evidence="14">The sequence shown here is derived from an EMBL/GenBank/DDBJ whole genome shotgun (WGS) entry which is preliminary data.</text>
</comment>
<accession>A0ABP6QJY5</accession>
<keyword evidence="6 11" id="KW-0812">Transmembrane</keyword>
<evidence type="ECO:0000256" key="4">
    <source>
        <dbReference type="ARBA" id="ARBA00022553"/>
    </source>
</evidence>
<dbReference type="InterPro" id="IPR036890">
    <property type="entry name" value="HATPase_C_sf"/>
</dbReference>
<evidence type="ECO:0000256" key="1">
    <source>
        <dbReference type="ARBA" id="ARBA00000085"/>
    </source>
</evidence>
<evidence type="ECO:0000313" key="14">
    <source>
        <dbReference type="EMBL" id="GAA3233552.1"/>
    </source>
</evidence>
<dbReference type="CDD" id="cd00075">
    <property type="entry name" value="HATPase"/>
    <property type="match status" value="1"/>
</dbReference>
<dbReference type="InterPro" id="IPR003661">
    <property type="entry name" value="HisK_dim/P_dom"/>
</dbReference>
<keyword evidence="10 11" id="KW-0472">Membrane</keyword>
<dbReference type="CDD" id="cd00082">
    <property type="entry name" value="HisKA"/>
    <property type="match status" value="1"/>
</dbReference>
<dbReference type="EC" id="2.7.13.3" evidence="3"/>
<dbReference type="EMBL" id="BAAAUV010000025">
    <property type="protein sequence ID" value="GAA3233552.1"/>
    <property type="molecule type" value="Genomic_DNA"/>
</dbReference>
<comment type="subcellular location">
    <subcellularLocation>
        <location evidence="2">Cell membrane</location>
    </subcellularLocation>
</comment>
<dbReference type="InterPro" id="IPR004358">
    <property type="entry name" value="Sig_transdc_His_kin-like_C"/>
</dbReference>
<evidence type="ECO:0000256" key="6">
    <source>
        <dbReference type="ARBA" id="ARBA00022692"/>
    </source>
</evidence>
<dbReference type="Gene3D" id="6.10.340.10">
    <property type="match status" value="1"/>
</dbReference>
<evidence type="ECO:0000313" key="15">
    <source>
        <dbReference type="Proteomes" id="UP001501237"/>
    </source>
</evidence>
<dbReference type="Gene3D" id="3.30.565.10">
    <property type="entry name" value="Histidine kinase-like ATPase, C-terminal domain"/>
    <property type="match status" value="1"/>
</dbReference>
<feature type="domain" description="Histidine kinase" evidence="12">
    <location>
        <begin position="278"/>
        <end position="488"/>
    </location>
</feature>
<evidence type="ECO:0000256" key="7">
    <source>
        <dbReference type="ARBA" id="ARBA00022777"/>
    </source>
</evidence>
<comment type="catalytic activity">
    <reaction evidence="1">
        <text>ATP + protein L-histidine = ADP + protein N-phospho-L-histidine.</text>
        <dbReference type="EC" id="2.7.13.3"/>
    </reaction>
</comment>
<dbReference type="Pfam" id="PF00512">
    <property type="entry name" value="HisKA"/>
    <property type="match status" value="1"/>
</dbReference>
<dbReference type="Pfam" id="PF00672">
    <property type="entry name" value="HAMP"/>
    <property type="match status" value="1"/>
</dbReference>
<keyword evidence="9" id="KW-0902">Two-component regulatory system</keyword>
<dbReference type="InterPro" id="IPR036097">
    <property type="entry name" value="HisK_dim/P_sf"/>
</dbReference>
<dbReference type="SUPFAM" id="SSF55874">
    <property type="entry name" value="ATPase domain of HSP90 chaperone/DNA topoisomerase II/histidine kinase"/>
    <property type="match status" value="1"/>
</dbReference>
<protein>
    <recommendedName>
        <fullName evidence="3">histidine kinase</fullName>
        <ecNumber evidence="3">2.7.13.3</ecNumber>
    </recommendedName>
</protein>
<feature type="transmembrane region" description="Helical" evidence="11">
    <location>
        <begin position="193"/>
        <end position="216"/>
    </location>
</feature>
<evidence type="ECO:0000256" key="5">
    <source>
        <dbReference type="ARBA" id="ARBA00022679"/>
    </source>
</evidence>
<evidence type="ECO:0000256" key="8">
    <source>
        <dbReference type="ARBA" id="ARBA00022989"/>
    </source>
</evidence>
<dbReference type="InterPro" id="IPR003594">
    <property type="entry name" value="HATPase_dom"/>
</dbReference>
<dbReference type="GO" id="GO:0005524">
    <property type="term" value="F:ATP binding"/>
    <property type="evidence" value="ECO:0007669"/>
    <property type="project" value="UniProtKB-KW"/>
</dbReference>
<dbReference type="PANTHER" id="PTHR45436:SF5">
    <property type="entry name" value="SENSOR HISTIDINE KINASE TRCS"/>
    <property type="match status" value="1"/>
</dbReference>
<gene>
    <name evidence="14" type="ORF">GCM10010468_66150</name>
</gene>
<sequence length="491" mass="51959">MRRLPLRGRLALLTAVAVAIAVAACAVASWFLVRGQLYDQLDKQLVARSGIMPPPPGEDGGGLPQRNMISNQIIVAAGTCTQELQTRPEGWPYGPGDDQFMQVLNEDGGYCTAPGKGKIAVTAEDKAVAEGTSARSIGNSTGTSIDGTSTDLRVLTQRVTLDVIDTEGKHARKTYTVMTGMPLDQVTAPLGNLALTLLAVSALGVLGAAFAGLLIARAALKPVDGLTDAVEDIARTEDLSVKIPEEGTDEIARLGRSFNTMTAALAASQERQRNLIADAGHELRTPLTSMKTNIELLIKSQNTGRDLPPDVKERLLASVKAQMQELTTLIGDLLQLGSPAAKRREVTEVPLHEVARRAVERARLRGPGLTVTARLDPWYVRGDADTLERAVVNLCDNAVKFSPSGGVVEVRLEGGALTVRDQGPGIPEDELPYVFERFWRSPSARSLPGSGLGLSIVAQIAEEAGGKVALEPVPGGGTLARLELPGARTAS</sequence>
<dbReference type="InterPro" id="IPR003660">
    <property type="entry name" value="HAMP_dom"/>
</dbReference>
<keyword evidence="5" id="KW-0808">Transferase</keyword>
<dbReference type="Pfam" id="PF02518">
    <property type="entry name" value="HATPase_c"/>
    <property type="match status" value="1"/>
</dbReference>
<evidence type="ECO:0000256" key="10">
    <source>
        <dbReference type="ARBA" id="ARBA00023136"/>
    </source>
</evidence>
<dbReference type="SUPFAM" id="SSF47384">
    <property type="entry name" value="Homodimeric domain of signal transducing histidine kinase"/>
    <property type="match status" value="1"/>
</dbReference>